<comment type="caution">
    <text evidence="1">The sequence shown here is derived from an EMBL/GenBank/DDBJ whole genome shotgun (WGS) entry which is preliminary data.</text>
</comment>
<accession>A0A7J8VUA8</accession>
<keyword evidence="2" id="KW-1185">Reference proteome</keyword>
<protein>
    <submittedName>
        <fullName evidence="1">Uncharacterized protein</fullName>
    </submittedName>
</protein>
<dbReference type="EMBL" id="JABFAB010000012">
    <property type="protein sequence ID" value="MBA0666210.1"/>
    <property type="molecule type" value="Genomic_DNA"/>
</dbReference>
<evidence type="ECO:0000313" key="2">
    <source>
        <dbReference type="Proteomes" id="UP000593573"/>
    </source>
</evidence>
<dbReference type="AlphaFoldDB" id="A0A7J8VUA8"/>
<organism evidence="1 2">
    <name type="scientific">Gossypium klotzschianum</name>
    <dbReference type="NCBI Taxonomy" id="34286"/>
    <lineage>
        <taxon>Eukaryota</taxon>
        <taxon>Viridiplantae</taxon>
        <taxon>Streptophyta</taxon>
        <taxon>Embryophyta</taxon>
        <taxon>Tracheophyta</taxon>
        <taxon>Spermatophyta</taxon>
        <taxon>Magnoliopsida</taxon>
        <taxon>eudicotyledons</taxon>
        <taxon>Gunneridae</taxon>
        <taxon>Pentapetalae</taxon>
        <taxon>rosids</taxon>
        <taxon>malvids</taxon>
        <taxon>Malvales</taxon>
        <taxon>Malvaceae</taxon>
        <taxon>Malvoideae</taxon>
        <taxon>Gossypium</taxon>
    </lineage>
</organism>
<evidence type="ECO:0000313" key="1">
    <source>
        <dbReference type="EMBL" id="MBA0666210.1"/>
    </source>
</evidence>
<proteinExistence type="predicted"/>
<gene>
    <name evidence="1" type="ORF">Goklo_002653</name>
</gene>
<name>A0A7J8VUA8_9ROSI</name>
<feature type="non-terminal residue" evidence="1">
    <location>
        <position position="29"/>
    </location>
</feature>
<dbReference type="Proteomes" id="UP000593573">
    <property type="component" value="Unassembled WGS sequence"/>
</dbReference>
<reference evidence="1 2" key="1">
    <citation type="journal article" date="2019" name="Genome Biol. Evol.">
        <title>Insights into the evolution of the New World diploid cottons (Gossypium, subgenus Houzingenia) based on genome sequencing.</title>
        <authorList>
            <person name="Grover C.E."/>
            <person name="Arick M.A. 2nd"/>
            <person name="Thrash A."/>
            <person name="Conover J.L."/>
            <person name="Sanders W.S."/>
            <person name="Peterson D.G."/>
            <person name="Frelichowski J.E."/>
            <person name="Scheffler J.A."/>
            <person name="Scheffler B.E."/>
            <person name="Wendel J.F."/>
        </authorList>
    </citation>
    <scope>NUCLEOTIDE SEQUENCE [LARGE SCALE GENOMIC DNA]</scope>
    <source>
        <strain evidence="1">57</strain>
        <tissue evidence="1">Leaf</tissue>
    </source>
</reference>
<sequence length="29" mass="3319">MSVEMEGFDDYFLCSVFDYLVGHESKAKA</sequence>